<protein>
    <submittedName>
        <fullName evidence="3">T9SS type B sorting domain-containing protein</fullName>
    </submittedName>
</protein>
<proteinExistence type="predicted"/>
<dbReference type="Pfam" id="PF17517">
    <property type="entry name" value="IgGFc_binding"/>
    <property type="match status" value="1"/>
</dbReference>
<sequence length="1702" mass="182326">MKNCVASLLLLFLLPALCLAQFSKTHYLPPLSSSMDMPINEKYIYISTPSVTPIQFTIKQLGSVNITGTVSRDNPYVFDTTTSGNPSQFVVDQIDANVILQDAGYIIEAEDLISVSGRIIDQTGNQAGCVVSKGMAALGTQFRIGGMTNMLVGSYAARHYTFISVLATENNTTVTFSGIKTGAVLVNNTSAGNTPAPVLLNSGQSFIIAVQGPTNANRDALIGSLVTADKPIAVNCGSIGGTNGEMSNIDTGFDQIVSAERTGTDYIFIKSNGMNNVERVLLIAHENNTEIFLSGATTPSYTLNAGEYVSLTGADYTANGNLYVHSSKNIFAYQSVGDNSMANQANQELFFVPPLSCQTPKSLDNIPFIDLVGNVSFDGRATITTKVGSTLNFIVDTVPFTLASLSAQYTVVGPTAVIGNPNYECYVISGLQGNVSVYSTSELYLAAYGNSGAATFGGYYSGFIFKPEVVFQEVNTNLTNCIPNVELNVNAQSGFDTYQWYFNNVPIPGAISNSYTPTQPGYYKVKAGLASCGIELYSDEFPVSTCPTDLDNDYVPDNVDIDMDNDGITNCAESYGTQYLNLTNAAAGTISVGTYSNTFTGTVTTSSTASTNPLTSTNDGTVVTDIPAGKINWVKYQLNFAQPISVGMEYAATANAADLINDKGEYYISCPINQTITVDNPNDQLLIDTNYDGFYESGVTRFSSFEIRFRVNSSTPLAAGTGTFKFQSNLTTSLTFLHKNLVDDSANRATFRFYATCVPKDSDNDGVADQLDFDSDNDGIPDFYESQGNTFSALTGTDTNSDGMDDLFGSTFVVNDFDGDGIPNYLDLDSDNDGIYDLNESGSNAPDTNANGIIDAPAVGGNGLQNSLETSTDSGLISYTLADTDGNGVFNYVALDSDNDTCNDVIEAGYSDANGDGILGTSSTPTVNSSGLVTGAGGYINPNTNYTIAAPISITTQPQDVTVCELQNAVFTITPTVPIDAYQWELSTDNGVTWSSLTNTAPYSGTTTATLTVTSVTPTMVGYLYRVVLNRNGNSCGLNSDPATLTTYALPVVNTPITLVQCDDDTDGISSFNLTQKNSIISANAAFETFTYFTTQTGADTNDTSVQITNITAYTTSNTTVWVRVENANQCYRIARLNLIVSATQIPAGTHWDFIQCDYYVSPSNTDTDGIANFDFSSVTTQIQGLLPTTAAYTITYYKNEADALAEVDSNGNSLAITNTSNYMNIGYPNVQQIWVRVDSNVDNACFGLGPYITLTVQALPTIHPVGTNNVIRHCDDNQDGSYTFNTSSLESTILQGQTNVNIFYTTSAGSPIPSPFPPTFTVNGTETITVRIENTGTLAADGPCYRTGTITFIVDDLPELFAVNAADLIRCDDEIDPMQQDGLINFDTSTISSQLLQGQTGVDLTFTLANGTVYNNNLPNPFPSGTQIVVVTAVNPINTSCPVTTTLAFEVKPLPYVNINAQGWDDTLVCTNLPNFTVTLDAGVSPASLIPTYTYQWYFNGTAIAGANQYTLTVNQEGDYSVEVTNSANCPVTRNIKVNSSVIATIDSVTVVDLSEINTITVNVTGNGDYVYSLDESYGPYQSSETFSGVPMGIHTVYVKDLNGCGIAEYTVSVLGVPAYFTPNGDGFNDTWNIKGVNATFHPNTEILIFDRFGKLIKQISPLGSGWDGTYNGYPVNADDYWYFIKIDDGRIAKGHFALKR</sequence>
<comment type="caution">
    <text evidence="3">The sequence shown here is derived from an EMBL/GenBank/DDBJ whole genome shotgun (WGS) entry which is preliminary data.</text>
</comment>
<dbReference type="Pfam" id="PF13585">
    <property type="entry name" value="CHU_C"/>
    <property type="match status" value="1"/>
</dbReference>
<dbReference type="SUPFAM" id="SSF103647">
    <property type="entry name" value="TSP type-3 repeat"/>
    <property type="match status" value="1"/>
</dbReference>
<organism evidence="3 4">
    <name type="scientific">Flavobacterium stagni</name>
    <dbReference type="NCBI Taxonomy" id="2506421"/>
    <lineage>
        <taxon>Bacteria</taxon>
        <taxon>Pseudomonadati</taxon>
        <taxon>Bacteroidota</taxon>
        <taxon>Flavobacteriia</taxon>
        <taxon>Flavobacteriales</taxon>
        <taxon>Flavobacteriaceae</taxon>
        <taxon>Flavobacterium</taxon>
    </lineage>
</organism>
<evidence type="ECO:0000259" key="2">
    <source>
        <dbReference type="Pfam" id="PF17517"/>
    </source>
</evidence>
<accession>A0A4Q1KBR8</accession>
<feature type="signal peptide" evidence="1">
    <location>
        <begin position="1"/>
        <end position="20"/>
    </location>
</feature>
<dbReference type="NCBIfam" id="TIGR04131">
    <property type="entry name" value="Bac_Flav_CTERM"/>
    <property type="match status" value="1"/>
</dbReference>
<feature type="domain" description="IgGFc-binding protein N-terminal" evidence="2">
    <location>
        <begin position="136"/>
        <end position="449"/>
    </location>
</feature>
<keyword evidence="1" id="KW-0732">Signal</keyword>
<dbReference type="EMBL" id="SBKN01000002">
    <property type="protein sequence ID" value="RXR23347.1"/>
    <property type="molecule type" value="Genomic_DNA"/>
</dbReference>
<dbReference type="OrthoDB" id="9765926at2"/>
<dbReference type="InterPro" id="IPR013783">
    <property type="entry name" value="Ig-like_fold"/>
</dbReference>
<evidence type="ECO:0000256" key="1">
    <source>
        <dbReference type="SAM" id="SignalP"/>
    </source>
</evidence>
<feature type="chain" id="PRO_5020235628" evidence="1">
    <location>
        <begin position="21"/>
        <end position="1702"/>
    </location>
</feature>
<evidence type="ECO:0000313" key="4">
    <source>
        <dbReference type="Proteomes" id="UP000289857"/>
    </source>
</evidence>
<dbReference type="GO" id="GO:0005509">
    <property type="term" value="F:calcium ion binding"/>
    <property type="evidence" value="ECO:0007669"/>
    <property type="project" value="InterPro"/>
</dbReference>
<gene>
    <name evidence="3" type="ORF">EQG61_05090</name>
</gene>
<dbReference type="InterPro" id="IPR026341">
    <property type="entry name" value="T9SS_type_B"/>
</dbReference>
<reference evidence="4" key="1">
    <citation type="submission" date="2019-01" db="EMBL/GenBank/DDBJ databases">
        <title>Cytophagaceae bacterium strain CAR-16.</title>
        <authorList>
            <person name="Chen W.-M."/>
        </authorList>
    </citation>
    <scope>NUCLEOTIDE SEQUENCE [LARGE SCALE GENOMIC DNA]</scope>
    <source>
        <strain evidence="4">WWJ-16</strain>
    </source>
</reference>
<dbReference type="Proteomes" id="UP000289857">
    <property type="component" value="Unassembled WGS sequence"/>
</dbReference>
<dbReference type="RefSeq" id="WP_129460827.1">
    <property type="nucleotide sequence ID" value="NZ_SBKN01000002.1"/>
</dbReference>
<dbReference type="InterPro" id="IPR035234">
    <property type="entry name" value="IgGFc-bd_N"/>
</dbReference>
<name>A0A4Q1KBR8_9FLAO</name>
<dbReference type="InterPro" id="IPR028974">
    <property type="entry name" value="TSP_type-3_rpt"/>
</dbReference>
<dbReference type="Gene3D" id="2.60.40.10">
    <property type="entry name" value="Immunoglobulins"/>
    <property type="match status" value="1"/>
</dbReference>
<evidence type="ECO:0000313" key="3">
    <source>
        <dbReference type="EMBL" id="RXR23347.1"/>
    </source>
</evidence>
<keyword evidence="4" id="KW-1185">Reference proteome</keyword>